<name>A0ABU6HV24_9FLAO</name>
<gene>
    <name evidence="2" type="ORF">SOP96_09525</name>
</gene>
<organism evidence="2 3">
    <name type="scientific">Chryseobacterium salviniae</name>
    <dbReference type="NCBI Taxonomy" id="3101750"/>
    <lineage>
        <taxon>Bacteria</taxon>
        <taxon>Pseudomonadati</taxon>
        <taxon>Bacteroidota</taxon>
        <taxon>Flavobacteriia</taxon>
        <taxon>Flavobacteriales</taxon>
        <taxon>Weeksellaceae</taxon>
        <taxon>Chryseobacterium group</taxon>
        <taxon>Chryseobacterium</taxon>
    </lineage>
</organism>
<dbReference type="NCBIfam" id="TIGR01641">
    <property type="entry name" value="phageSPP1_gp7"/>
    <property type="match status" value="1"/>
</dbReference>
<accession>A0ABU6HV24</accession>
<dbReference type="InterPro" id="IPR006528">
    <property type="entry name" value="Phage_head_morphogenesis_dom"/>
</dbReference>
<protein>
    <submittedName>
        <fullName evidence="2">Phage minor head protein</fullName>
    </submittedName>
</protein>
<feature type="domain" description="Phage head morphogenesis" evidence="1">
    <location>
        <begin position="74"/>
        <end position="181"/>
    </location>
</feature>
<evidence type="ECO:0000259" key="1">
    <source>
        <dbReference type="Pfam" id="PF04233"/>
    </source>
</evidence>
<evidence type="ECO:0000313" key="3">
    <source>
        <dbReference type="Proteomes" id="UP001348397"/>
    </source>
</evidence>
<sequence>MSRLIEDYIEEMFNEKNVSFVNRQKLWEYYNDKLSKGVDVGYSPNIEFYDKELANSLKKNIAQFSAFKETSFRKDLENLMTEGDRFVPWSEFKKEAFKLSGDYNGRWLEAEYNQTVANANMAQKWKEFEQNTDLYPNLKLVTVNDARVRPEHKVLDGVIRPFNDPFWNTHTPPLDWGCRCGIEQTDEEPTDIPGGFQTKLEFENNPGKTGKVFSGSAYEENLSKKEKKEVLENLEKFTKKTIIPDGLESMEKKFGVVVDREFLSNLKENNFVITNDNRKGSAYDNFWKKLNINDHNIKEGDWKRRAIFYHEIGHAIDVQNDLHNNPLVKEIMDKYRKKYSERKNDFYRQFNQRTKFFAKKSLDNGDLDFHQQVLAADDVLMSLNSKFGSGHSKAYFARKTAAEREFLAHCFESKYCGNSFIEKVDKDLHNDMISLIDKLLP</sequence>
<proteinExistence type="predicted"/>
<dbReference type="InterPro" id="IPR024079">
    <property type="entry name" value="MetalloPept_cat_dom_sf"/>
</dbReference>
<reference evidence="2 3" key="1">
    <citation type="submission" date="2024-01" db="EMBL/GenBank/DDBJ databases">
        <title>Chryseobacterium sp. T9W2-O.</title>
        <authorList>
            <person name="Maltman C."/>
        </authorList>
    </citation>
    <scope>NUCLEOTIDE SEQUENCE [LARGE SCALE GENOMIC DNA]</scope>
    <source>
        <strain evidence="2 3">T9W2-O</strain>
    </source>
</reference>
<dbReference type="Pfam" id="PF04233">
    <property type="entry name" value="Phage_Mu_F"/>
    <property type="match status" value="1"/>
</dbReference>
<dbReference type="Proteomes" id="UP001348397">
    <property type="component" value="Unassembled WGS sequence"/>
</dbReference>
<dbReference type="EMBL" id="JAYLAA010000037">
    <property type="protein sequence ID" value="MEC3875950.1"/>
    <property type="molecule type" value="Genomic_DNA"/>
</dbReference>
<comment type="caution">
    <text evidence="2">The sequence shown here is derived from an EMBL/GenBank/DDBJ whole genome shotgun (WGS) entry which is preliminary data.</text>
</comment>
<dbReference type="RefSeq" id="WP_326320751.1">
    <property type="nucleotide sequence ID" value="NZ_JAYLAA010000037.1"/>
</dbReference>
<keyword evidence="3" id="KW-1185">Reference proteome</keyword>
<evidence type="ECO:0000313" key="2">
    <source>
        <dbReference type="EMBL" id="MEC3875950.1"/>
    </source>
</evidence>
<dbReference type="Gene3D" id="3.40.390.10">
    <property type="entry name" value="Collagenase (Catalytic Domain)"/>
    <property type="match status" value="1"/>
</dbReference>